<keyword evidence="2" id="KW-1185">Reference proteome</keyword>
<dbReference type="InterPro" id="IPR037012">
    <property type="entry name" value="NanQ/TabA/YiaL_sf"/>
</dbReference>
<evidence type="ECO:0000313" key="2">
    <source>
        <dbReference type="Proteomes" id="UP000010296"/>
    </source>
</evidence>
<dbReference type="AlphaFoldDB" id="E6LG95"/>
<protein>
    <submittedName>
        <fullName evidence="1">YhcH/YjgK/YiaL domain protein</fullName>
    </submittedName>
</protein>
<name>E6LG95_ENTI1</name>
<reference evidence="1 2" key="1">
    <citation type="submission" date="2010-12" db="EMBL/GenBank/DDBJ databases">
        <authorList>
            <person name="Muzny D."/>
            <person name="Qin X."/>
            <person name="Deng J."/>
            <person name="Jiang H."/>
            <person name="Liu Y."/>
            <person name="Qu J."/>
            <person name="Song X.-Z."/>
            <person name="Zhang L."/>
            <person name="Thornton R."/>
            <person name="Coyle M."/>
            <person name="Francisco L."/>
            <person name="Jackson L."/>
            <person name="Javaid M."/>
            <person name="Korchina V."/>
            <person name="Kovar C."/>
            <person name="Mata R."/>
            <person name="Mathew T."/>
            <person name="Ngo R."/>
            <person name="Nguyen L."/>
            <person name="Nguyen N."/>
            <person name="Okwuonu G."/>
            <person name="Ongeri F."/>
            <person name="Pham C."/>
            <person name="Simmons D."/>
            <person name="Wilczek-Boney K."/>
            <person name="Hale W."/>
            <person name="Jakkamsetti A."/>
            <person name="Pham P."/>
            <person name="Ruth R."/>
            <person name="San Lucas F."/>
            <person name="Warren J."/>
            <person name="Zhang J."/>
            <person name="Zhao Z."/>
            <person name="Zhou C."/>
            <person name="Zhu D."/>
            <person name="Lee S."/>
            <person name="Bess C."/>
            <person name="Blankenburg K."/>
            <person name="Forbes L."/>
            <person name="Fu Q."/>
            <person name="Gubbala S."/>
            <person name="Hirani K."/>
            <person name="Jayaseelan J.C."/>
            <person name="Lara F."/>
            <person name="Munidasa M."/>
            <person name="Palculict T."/>
            <person name="Patil S."/>
            <person name="Pu L.-L."/>
            <person name="Saada N."/>
            <person name="Tang L."/>
            <person name="Weissenberger G."/>
            <person name="Zhu Y."/>
            <person name="Hemphill L."/>
            <person name="Shang Y."/>
            <person name="Youmans B."/>
            <person name="Ayvaz T."/>
            <person name="Ross M."/>
            <person name="Santibanez J."/>
            <person name="Aqrawi P."/>
            <person name="Gross S."/>
            <person name="Joshi V."/>
            <person name="Fowler G."/>
            <person name="Nazareth L."/>
            <person name="Reid J."/>
            <person name="Worley K."/>
            <person name="Petrosino J."/>
            <person name="Highlander S."/>
            <person name="Gibbs R."/>
        </authorList>
    </citation>
    <scope>NUCLEOTIDE SEQUENCE [LARGE SCALE GENOMIC DNA]</scope>
    <source>
        <strain evidence="2">DSM 15952 / CCUG 50447 / LMG 22039 / TP 1.5</strain>
    </source>
</reference>
<accession>E6LG95</accession>
<proteinExistence type="predicted"/>
<dbReference type="STRING" id="888064.HMPREF9088_1385"/>
<organism evidence="1 2">
    <name type="scientific">Enterococcus italicus (strain DSM 15952 / CCUG 50447 / LMG 22039 / TP 1.5)</name>
    <dbReference type="NCBI Taxonomy" id="888064"/>
    <lineage>
        <taxon>Bacteria</taxon>
        <taxon>Bacillati</taxon>
        <taxon>Bacillota</taxon>
        <taxon>Bacilli</taxon>
        <taxon>Lactobacillales</taxon>
        <taxon>Enterococcaceae</taxon>
        <taxon>Enterococcus</taxon>
    </lineage>
</organism>
<dbReference type="EMBL" id="AEPV01000050">
    <property type="protein sequence ID" value="EFU73782.1"/>
    <property type="molecule type" value="Genomic_DNA"/>
</dbReference>
<dbReference type="NCBIfam" id="TIGR00022">
    <property type="entry name" value="YhcH/YjgK/YiaL family protein"/>
    <property type="match status" value="1"/>
</dbReference>
<comment type="caution">
    <text evidence="1">The sequence shown here is derived from an EMBL/GenBank/DDBJ whole genome shotgun (WGS) entry which is preliminary data.</text>
</comment>
<gene>
    <name evidence="1" type="ORF">HMPREF9088_1385</name>
</gene>
<dbReference type="Proteomes" id="UP000010296">
    <property type="component" value="Unassembled WGS sequence"/>
</dbReference>
<dbReference type="Pfam" id="PF04074">
    <property type="entry name" value="DUF386"/>
    <property type="match status" value="1"/>
</dbReference>
<dbReference type="GO" id="GO:0005829">
    <property type="term" value="C:cytosol"/>
    <property type="evidence" value="ECO:0007669"/>
    <property type="project" value="TreeGrafter"/>
</dbReference>
<dbReference type="Gene3D" id="2.60.120.370">
    <property type="entry name" value="YhcH/YjgK/YiaL"/>
    <property type="match status" value="1"/>
</dbReference>
<dbReference type="SUPFAM" id="SSF51197">
    <property type="entry name" value="Clavaminate synthase-like"/>
    <property type="match status" value="1"/>
</dbReference>
<dbReference type="InterPro" id="IPR004375">
    <property type="entry name" value="NanQ/TabA/YiaL"/>
</dbReference>
<dbReference type="HOGENOM" id="CLU_2584317_0_0_9"/>
<dbReference type="PANTHER" id="PTHR34986:SF5">
    <property type="entry name" value="N-ACETYLNEURAMINATE ANOMERASE NANQ"/>
    <property type="match status" value="1"/>
</dbReference>
<dbReference type="PANTHER" id="PTHR34986">
    <property type="entry name" value="EVOLVED BETA-GALACTOSIDASE SUBUNIT BETA"/>
    <property type="match status" value="1"/>
</dbReference>
<evidence type="ECO:0000313" key="1">
    <source>
        <dbReference type="EMBL" id="EFU73782.1"/>
    </source>
</evidence>
<sequence length="80" mass="9040">MDIQIDIIGSEKILIGNNDYKTVSFNDETDFGVCEASLAQSIALKVNTFLMIFPYEAHKPTLINEKEKTIKKLVCKVKMT</sequence>